<dbReference type="EMBL" id="EF084185">
    <property type="protein sequence ID" value="ABK23511.1"/>
    <property type="molecule type" value="mRNA"/>
</dbReference>
<accession>A9NSA0</accession>
<evidence type="ECO:0000313" key="1">
    <source>
        <dbReference type="EMBL" id="ABK23511.1"/>
    </source>
</evidence>
<protein>
    <submittedName>
        <fullName evidence="1">Uncharacterized protein</fullName>
    </submittedName>
</protein>
<reference evidence="1" key="1">
    <citation type="journal article" date="2008" name="BMC Genomics">
        <title>A conifer genomics resource of 200,000 spruce (Picea spp.) ESTs and 6,464 high-quality, sequence-finished full-length cDNAs for Sitka spruce (Picea sitchensis).</title>
        <authorList>
            <person name="Ralph S.G."/>
            <person name="Chun H.J."/>
            <person name="Kolosova N."/>
            <person name="Cooper D."/>
            <person name="Oddy C."/>
            <person name="Ritland C.E."/>
            <person name="Kirkpatrick R."/>
            <person name="Moore R."/>
            <person name="Barber S."/>
            <person name="Holt R.A."/>
            <person name="Jones S.J."/>
            <person name="Marra M.A."/>
            <person name="Douglas C.J."/>
            <person name="Ritland K."/>
            <person name="Bohlmann J."/>
        </authorList>
    </citation>
    <scope>NUCLEOTIDE SEQUENCE</scope>
    <source>
        <tissue evidence="1">Bark</tissue>
    </source>
</reference>
<sequence>MYCKKSACLVLISVQFRAACENLACFAAIRVRV</sequence>
<organism evidence="1">
    <name type="scientific">Picea sitchensis</name>
    <name type="common">Sitka spruce</name>
    <name type="synonym">Pinus sitchensis</name>
    <dbReference type="NCBI Taxonomy" id="3332"/>
    <lineage>
        <taxon>Eukaryota</taxon>
        <taxon>Viridiplantae</taxon>
        <taxon>Streptophyta</taxon>
        <taxon>Embryophyta</taxon>
        <taxon>Tracheophyta</taxon>
        <taxon>Spermatophyta</taxon>
        <taxon>Pinopsida</taxon>
        <taxon>Pinidae</taxon>
        <taxon>Conifers I</taxon>
        <taxon>Pinales</taxon>
        <taxon>Pinaceae</taxon>
        <taxon>Picea</taxon>
    </lineage>
</organism>
<name>A9NSA0_PICSI</name>
<dbReference type="AlphaFoldDB" id="A9NSA0"/>
<proteinExistence type="evidence at transcript level"/>